<sequence>MIMLKNKYAVITGGSDGIGFAIAEMFAKNGADICIVARNEEKLLEAKNNLKTYGTSISVINGDLSDISAIKDISDKILEISPDIDILVNNAGIGRFIPFEQMDSNIFDMHLNLNVRAPYFLSQYLLGSLIKNKGNIINISSYFSKRMLAGNCSTVYSLTKGALESFTKSLAFEIGKKGVRVNAIAPGSINTPQLRTNLSLMNDNEKQKIQSLIPMIYPLGRIGSTEDIAYMATFLASENANWITGAIMSVDGGLTTN</sequence>
<organism evidence="2 3">
    <name type="scientific">Apibacter adventoris</name>
    <dbReference type="NCBI Taxonomy" id="1679466"/>
    <lineage>
        <taxon>Bacteria</taxon>
        <taxon>Pseudomonadati</taxon>
        <taxon>Bacteroidota</taxon>
        <taxon>Flavobacteriia</taxon>
        <taxon>Flavobacteriales</taxon>
        <taxon>Weeksellaceae</taxon>
        <taxon>Apibacter</taxon>
    </lineage>
</organism>
<dbReference type="PRINTS" id="PR00080">
    <property type="entry name" value="SDRFAMILY"/>
</dbReference>
<protein>
    <submittedName>
        <fullName evidence="2">Short-chain dehydrogenase</fullName>
    </submittedName>
</protein>
<evidence type="ECO:0000313" key="3">
    <source>
        <dbReference type="Proteomes" id="UP000238042"/>
    </source>
</evidence>
<dbReference type="PANTHER" id="PTHR43975:SF2">
    <property type="entry name" value="EG:BACR7A4.14 PROTEIN-RELATED"/>
    <property type="match status" value="1"/>
</dbReference>
<comment type="caution">
    <text evidence="2">The sequence shown here is derived from an EMBL/GenBank/DDBJ whole genome shotgun (WGS) entry which is preliminary data.</text>
</comment>
<dbReference type="Proteomes" id="UP000238042">
    <property type="component" value="Unassembled WGS sequence"/>
</dbReference>
<name>A0A2S8A814_9FLAO</name>
<dbReference type="SUPFAM" id="SSF51735">
    <property type="entry name" value="NAD(P)-binding Rossmann-fold domains"/>
    <property type="match status" value="1"/>
</dbReference>
<dbReference type="PRINTS" id="PR00081">
    <property type="entry name" value="GDHRDH"/>
</dbReference>
<comment type="similarity">
    <text evidence="1">Belongs to the short-chain dehydrogenases/reductases (SDR) family.</text>
</comment>
<dbReference type="PANTHER" id="PTHR43975">
    <property type="entry name" value="ZGC:101858"/>
    <property type="match status" value="1"/>
</dbReference>
<accession>A0A2S8A814</accession>
<dbReference type="Gene3D" id="3.40.50.720">
    <property type="entry name" value="NAD(P)-binding Rossmann-like Domain"/>
    <property type="match status" value="1"/>
</dbReference>
<gene>
    <name evidence="2" type="ORF">C4S77_09655</name>
</gene>
<dbReference type="FunFam" id="3.40.50.720:FF:000084">
    <property type="entry name" value="Short-chain dehydrogenase reductase"/>
    <property type="match status" value="1"/>
</dbReference>
<dbReference type="EMBL" id="PSZM01000045">
    <property type="protein sequence ID" value="PQL90714.1"/>
    <property type="molecule type" value="Genomic_DNA"/>
</dbReference>
<reference evidence="2 3" key="1">
    <citation type="submission" date="2018-02" db="EMBL/GenBank/DDBJ databases">
        <title>Genome sequences of Apibacter spp., gut symbionts of Asian honey bees.</title>
        <authorList>
            <person name="Kwong W.K."/>
            <person name="Steele M.I."/>
            <person name="Moran N.A."/>
        </authorList>
    </citation>
    <scope>NUCLEOTIDE SEQUENCE [LARGE SCALE GENOMIC DNA]</scope>
    <source>
        <strain evidence="3">wkB301</strain>
    </source>
</reference>
<evidence type="ECO:0000313" key="2">
    <source>
        <dbReference type="EMBL" id="PQL90714.1"/>
    </source>
</evidence>
<proteinExistence type="inferred from homology"/>
<dbReference type="Pfam" id="PF13561">
    <property type="entry name" value="adh_short_C2"/>
    <property type="match status" value="1"/>
</dbReference>
<keyword evidence="3" id="KW-1185">Reference proteome</keyword>
<dbReference type="OrthoDB" id="9803333at2"/>
<dbReference type="InterPro" id="IPR002347">
    <property type="entry name" value="SDR_fam"/>
</dbReference>
<evidence type="ECO:0000256" key="1">
    <source>
        <dbReference type="ARBA" id="ARBA00006484"/>
    </source>
</evidence>
<dbReference type="CDD" id="cd05233">
    <property type="entry name" value="SDR_c"/>
    <property type="match status" value="1"/>
</dbReference>
<dbReference type="InterPro" id="IPR036291">
    <property type="entry name" value="NAD(P)-bd_dom_sf"/>
</dbReference>
<dbReference type="AlphaFoldDB" id="A0A2S8A814"/>